<gene>
    <name evidence="2" type="ORF">IM787_00630</name>
</gene>
<sequence>MNEKQDKSAQPWHPADEKPAGKHGNGAPIGTHSLTGSSANVGMPPKAKDAERGVPAEQPPGGAEVDPLAEPRAQGGDLLGRKS</sequence>
<proteinExistence type="predicted"/>
<reference evidence="2 3" key="1">
    <citation type="submission" date="2020-10" db="EMBL/GenBank/DDBJ databases">
        <title>Ramlibacter sp. HM2 16S ribosomal RNA gene Genome sequencing and assembly.</title>
        <authorList>
            <person name="Kang M."/>
        </authorList>
    </citation>
    <scope>NUCLEOTIDE SEQUENCE [LARGE SCALE GENOMIC DNA]</scope>
    <source>
        <strain evidence="2 3">HM2</strain>
    </source>
</reference>
<organism evidence="2 3">
    <name type="scientific">Ramlibacter pallidus</name>
    <dbReference type="NCBI Taxonomy" id="2780087"/>
    <lineage>
        <taxon>Bacteria</taxon>
        <taxon>Pseudomonadati</taxon>
        <taxon>Pseudomonadota</taxon>
        <taxon>Betaproteobacteria</taxon>
        <taxon>Burkholderiales</taxon>
        <taxon>Comamonadaceae</taxon>
        <taxon>Ramlibacter</taxon>
    </lineage>
</organism>
<name>A0ABR9RXT1_9BURK</name>
<dbReference type="Proteomes" id="UP000806285">
    <property type="component" value="Unassembled WGS sequence"/>
</dbReference>
<evidence type="ECO:0000313" key="2">
    <source>
        <dbReference type="EMBL" id="MBE7366058.1"/>
    </source>
</evidence>
<keyword evidence="3" id="KW-1185">Reference proteome</keyword>
<dbReference type="EMBL" id="JADDIV010000001">
    <property type="protein sequence ID" value="MBE7366058.1"/>
    <property type="molecule type" value="Genomic_DNA"/>
</dbReference>
<comment type="caution">
    <text evidence="2">The sequence shown here is derived from an EMBL/GenBank/DDBJ whole genome shotgun (WGS) entry which is preliminary data.</text>
</comment>
<evidence type="ECO:0000256" key="1">
    <source>
        <dbReference type="SAM" id="MobiDB-lite"/>
    </source>
</evidence>
<evidence type="ECO:0008006" key="4">
    <source>
        <dbReference type="Google" id="ProtNLM"/>
    </source>
</evidence>
<evidence type="ECO:0000313" key="3">
    <source>
        <dbReference type="Proteomes" id="UP000806285"/>
    </source>
</evidence>
<protein>
    <recommendedName>
        <fullName evidence="4">Catalase HPII</fullName>
    </recommendedName>
</protein>
<accession>A0ABR9RXT1</accession>
<dbReference type="RefSeq" id="WP_193674698.1">
    <property type="nucleotide sequence ID" value="NZ_JADDIV010000001.1"/>
</dbReference>
<feature type="region of interest" description="Disordered" evidence="1">
    <location>
        <begin position="1"/>
        <end position="83"/>
    </location>
</feature>